<dbReference type="InParanoid" id="D2VF34"/>
<reference evidence="2 3" key="1">
    <citation type="journal article" date="2010" name="Cell">
        <title>The genome of Naegleria gruberi illuminates early eukaryotic versatility.</title>
        <authorList>
            <person name="Fritz-Laylin L.K."/>
            <person name="Prochnik S.E."/>
            <person name="Ginger M.L."/>
            <person name="Dacks J.B."/>
            <person name="Carpenter M.L."/>
            <person name="Field M.C."/>
            <person name="Kuo A."/>
            <person name="Paredez A."/>
            <person name="Chapman J."/>
            <person name="Pham J."/>
            <person name="Shu S."/>
            <person name="Neupane R."/>
            <person name="Cipriano M."/>
            <person name="Mancuso J."/>
            <person name="Tu H."/>
            <person name="Salamov A."/>
            <person name="Lindquist E."/>
            <person name="Shapiro H."/>
            <person name="Lucas S."/>
            <person name="Grigoriev I.V."/>
            <person name="Cande W.Z."/>
            <person name="Fulton C."/>
            <person name="Rokhsar D.S."/>
            <person name="Dawson S.C."/>
        </authorList>
    </citation>
    <scope>NUCLEOTIDE SEQUENCE [LARGE SCALE GENOMIC DNA]</scope>
    <source>
        <strain evidence="2 3">NEG-M</strain>
    </source>
</reference>
<feature type="repeat" description="RCC1" evidence="1">
    <location>
        <begin position="82"/>
        <end position="134"/>
    </location>
</feature>
<dbReference type="PANTHER" id="PTHR45982">
    <property type="entry name" value="REGULATOR OF CHROMOSOME CONDENSATION"/>
    <property type="match status" value="1"/>
</dbReference>
<dbReference type="eggNOG" id="KOG1426">
    <property type="taxonomic scope" value="Eukaryota"/>
</dbReference>
<dbReference type="Pfam" id="PF00415">
    <property type="entry name" value="RCC1"/>
    <property type="match status" value="2"/>
</dbReference>
<dbReference type="OMA" id="FSKIHFG"/>
<dbReference type="OrthoDB" id="10256179at2759"/>
<dbReference type="Proteomes" id="UP000006671">
    <property type="component" value="Unassembled WGS sequence"/>
</dbReference>
<dbReference type="PROSITE" id="PS50012">
    <property type="entry name" value="RCC1_3"/>
    <property type="match status" value="2"/>
</dbReference>
<feature type="repeat" description="RCC1" evidence="1">
    <location>
        <begin position="138"/>
        <end position="195"/>
    </location>
</feature>
<dbReference type="SUPFAM" id="SSF50985">
    <property type="entry name" value="RCC1/BLIP-II"/>
    <property type="match status" value="1"/>
</dbReference>
<dbReference type="VEuPathDB" id="AmoebaDB:NAEGRDRAFT_79707"/>
<organism evidence="3">
    <name type="scientific">Naegleria gruberi</name>
    <name type="common">Amoeba</name>
    <dbReference type="NCBI Taxonomy" id="5762"/>
    <lineage>
        <taxon>Eukaryota</taxon>
        <taxon>Discoba</taxon>
        <taxon>Heterolobosea</taxon>
        <taxon>Tetramitia</taxon>
        <taxon>Eutetramitia</taxon>
        <taxon>Vahlkampfiidae</taxon>
        <taxon>Naegleria</taxon>
    </lineage>
</organism>
<evidence type="ECO:0000313" key="2">
    <source>
        <dbReference type="EMBL" id="EFC44613.1"/>
    </source>
</evidence>
<dbReference type="Gene3D" id="2.130.10.30">
    <property type="entry name" value="Regulator of chromosome condensation 1/beta-lactamase-inhibitor protein II"/>
    <property type="match status" value="1"/>
</dbReference>
<dbReference type="InterPro" id="IPR000408">
    <property type="entry name" value="Reg_chr_condens"/>
</dbReference>
<sequence length="444" mass="49152">MLSKADADQRILDFPSSIFSQGTIWVCGRNVDGQLLTPCKDTTFHSVSDILPVEVSEIFPYGDSLKWIGAGDHFTILVTKSNVVYAAGQNTSGQLGLDHNKVLTEKVVRVHFFDHKNIASISCGAYYTFFMEEIGDSQIVYVCGKNNSGQLGITYNEDEDNLIFPPHNLNLSFIENDRIEKIVCGYETTLILCKSGKLYGAGANTTNQLARPSSDPLLHKSGSFELCNFESLISDHEKIIDVSLGTSYVLILTDIGNVYSNVNTSYPFFKRIGLNSSPFSKIHFGASNAYLKISDNHPNEDIAGKITQLLIDNQSGSFDNNLNILDPVINNSDTNIAIMSGLTGFFFISADYSQVFSLGSSGSGELGYIVHSVPVPERNFIVETIISRTRSSSNRELEPKIVCGYSHTLLYFSDVRSRNYLLFVANMEKHSHTTTYLCDISFVF</sequence>
<dbReference type="AlphaFoldDB" id="D2VF34"/>
<dbReference type="GeneID" id="8856918"/>
<dbReference type="KEGG" id="ngr:NAEGRDRAFT_79707"/>
<keyword evidence="3" id="KW-1185">Reference proteome</keyword>
<evidence type="ECO:0000256" key="1">
    <source>
        <dbReference type="PROSITE-ProRule" id="PRU00235"/>
    </source>
</evidence>
<dbReference type="PANTHER" id="PTHR45982:SF1">
    <property type="entry name" value="REGULATOR OF CHROMOSOME CONDENSATION"/>
    <property type="match status" value="1"/>
</dbReference>
<gene>
    <name evidence="2" type="ORF">NAEGRDRAFT_79707</name>
</gene>
<accession>D2VF34</accession>
<name>D2VF34_NAEGR</name>
<dbReference type="EMBL" id="GG738867">
    <property type="protein sequence ID" value="EFC44613.1"/>
    <property type="molecule type" value="Genomic_DNA"/>
</dbReference>
<dbReference type="InterPro" id="IPR009091">
    <property type="entry name" value="RCC1/BLIP-II"/>
</dbReference>
<protein>
    <submittedName>
        <fullName evidence="2">Predicted protein</fullName>
    </submittedName>
</protein>
<dbReference type="RefSeq" id="XP_002677357.1">
    <property type="nucleotide sequence ID" value="XM_002677311.1"/>
</dbReference>
<evidence type="ECO:0000313" key="3">
    <source>
        <dbReference type="Proteomes" id="UP000006671"/>
    </source>
</evidence>
<dbReference type="InterPro" id="IPR051553">
    <property type="entry name" value="Ran_GTPase-activating"/>
</dbReference>
<proteinExistence type="predicted"/>